<dbReference type="PANTHER" id="PTHR34611">
    <property type="match status" value="1"/>
</dbReference>
<accession>A0A6I3L195</accession>
<dbReference type="AlphaFoldDB" id="A0A6I3L195"/>
<evidence type="ECO:0000313" key="2">
    <source>
        <dbReference type="EMBL" id="MTE16763.1"/>
    </source>
</evidence>
<dbReference type="Pfam" id="PF04754">
    <property type="entry name" value="Transposase_31"/>
    <property type="match status" value="1"/>
</dbReference>
<dbReference type="InterPro" id="IPR006842">
    <property type="entry name" value="Transposase_31"/>
</dbReference>
<dbReference type="Proteomes" id="UP000432464">
    <property type="component" value="Unassembled WGS sequence"/>
</dbReference>
<proteinExistence type="predicted"/>
<dbReference type="PANTHER" id="PTHR34611:SF2">
    <property type="entry name" value="INACTIVE RECOMBINATION-PROMOTING NUCLEASE-LIKE PROTEIN RPNE-RELATED"/>
    <property type="match status" value="1"/>
</dbReference>
<dbReference type="EMBL" id="WMBB01000016">
    <property type="protein sequence ID" value="MTE16763.1"/>
    <property type="molecule type" value="Genomic_DNA"/>
</dbReference>
<dbReference type="InterPro" id="IPR051699">
    <property type="entry name" value="Rpn/YhgA-like_nuclease"/>
</dbReference>
<reference evidence="2 3" key="1">
    <citation type="submission" date="2019-11" db="EMBL/GenBank/DDBJ databases">
        <title>Nocardia sp. nov. CT2-14 isolated from soil.</title>
        <authorList>
            <person name="Kanchanasin P."/>
            <person name="Tanasupawat S."/>
            <person name="Yuki M."/>
            <person name="Kudo T."/>
        </authorList>
    </citation>
    <scope>NUCLEOTIDE SEQUENCE [LARGE SCALE GENOMIC DNA]</scope>
    <source>
        <strain evidence="2 3">CT2-14</strain>
    </source>
</reference>
<keyword evidence="3" id="KW-1185">Reference proteome</keyword>
<organism evidence="2 3">
    <name type="scientific">Nocardia aurantiaca</name>
    <dbReference type="NCBI Taxonomy" id="2675850"/>
    <lineage>
        <taxon>Bacteria</taxon>
        <taxon>Bacillati</taxon>
        <taxon>Actinomycetota</taxon>
        <taxon>Actinomycetes</taxon>
        <taxon>Mycobacteriales</taxon>
        <taxon>Nocardiaceae</taxon>
        <taxon>Nocardia</taxon>
    </lineage>
</organism>
<feature type="domain" description="Transposase (putative) YhgA-like" evidence="1">
    <location>
        <begin position="62"/>
        <end position="238"/>
    </location>
</feature>
<dbReference type="GO" id="GO:0006310">
    <property type="term" value="P:DNA recombination"/>
    <property type="evidence" value="ECO:0007669"/>
    <property type="project" value="TreeGrafter"/>
</dbReference>
<protein>
    <submittedName>
        <fullName evidence="2">Transposase</fullName>
    </submittedName>
</protein>
<dbReference type="GO" id="GO:1990238">
    <property type="term" value="F:double-stranded DNA endonuclease activity"/>
    <property type="evidence" value="ECO:0007669"/>
    <property type="project" value="TreeGrafter"/>
</dbReference>
<evidence type="ECO:0000259" key="1">
    <source>
        <dbReference type="Pfam" id="PF04754"/>
    </source>
</evidence>
<comment type="caution">
    <text evidence="2">The sequence shown here is derived from an EMBL/GenBank/DDBJ whole genome shotgun (WGS) entry which is preliminary data.</text>
</comment>
<sequence>MFEMPLNGVRGCGSVAVVISGIGDLNPLREWRIGHSTWDRWIGPRRGMPVVDCSNMAEQPKNPHDAYFRHVMSEATAAAGELRTVLPEAAAAHLDWDGMELQSCSFVPKELRSRYTDVLFRTRWDDRDALVFMLIEHQSSMDELMAFRMLEYMVAIWNRYLRHNPHARRLPVVIPVVVHCDPRGHRWSAPTELSDLLDIDPAMRLALGECLPRLRFLLDDLSAADVAALRARKLSVMAKVLFVSLKIGPGNSRLGQDLLPLEGELRVLIEDYPGEFDQVMAYLWSVGKTDVAGFAPLIDRLGPRAKEIMMTTAEQFRTEGRTEGRAEALLDQLVVKFGAVPDRIVGAVREAEAARLRIWGARVLTADTLDEVFAE</sequence>
<name>A0A6I3L195_9NOCA</name>
<gene>
    <name evidence="2" type="ORF">GLP40_28910</name>
</gene>
<evidence type="ECO:0000313" key="3">
    <source>
        <dbReference type="Proteomes" id="UP000432464"/>
    </source>
</evidence>